<evidence type="ECO:0000313" key="4">
    <source>
        <dbReference type="EMBL" id="GBO07281.1"/>
    </source>
</evidence>
<dbReference type="InterPro" id="IPR000504">
    <property type="entry name" value="RRM_dom"/>
</dbReference>
<dbReference type="Proteomes" id="UP000499080">
    <property type="component" value="Unassembled WGS sequence"/>
</dbReference>
<sequence length="338" mass="38776">MTVPTEASRMLPKNEGKFVQVNGQLRYGPPKDWSGPPPSKGCEIFIGKLPPEICEDELLQLFELIGPIYELRLMIQFSNANRGFAFATYTNKEDAKKAILKLDGYEIRPYKRIGVLLSKDNRKLYVGGIPLNKSEDDVYREISRLTEGVTKVCVLPNSYDHTKNRGFAFVEYESHRHVSIARRVLLSGNVKLFNRKVTVDWADPEPEIDEESLKELYPVFFWRGHFCRWLRGAQWAHDRRTTIKARCSNSLTCCVCVGHYLGAKLIFSPTRIYGKLEQPSLELSRLYWNPKLVWCESLKSGEAHISSPPVRPSCNVLRSNIRSTNNNKNQVKNGFNVY</sequence>
<dbReference type="PANTHER" id="PTHR21245">
    <property type="entry name" value="HETEROGENEOUS NUCLEAR RIBONUCLEOPROTEIN"/>
    <property type="match status" value="1"/>
</dbReference>
<dbReference type="GO" id="GO:0003723">
    <property type="term" value="F:RNA binding"/>
    <property type="evidence" value="ECO:0007669"/>
    <property type="project" value="UniProtKB-UniRule"/>
</dbReference>
<dbReference type="AlphaFoldDB" id="A0A4Y2U5D6"/>
<evidence type="ECO:0000313" key="5">
    <source>
        <dbReference type="Proteomes" id="UP000499080"/>
    </source>
</evidence>
<dbReference type="Pfam" id="PF00076">
    <property type="entry name" value="RRM_1"/>
    <property type="match status" value="2"/>
</dbReference>
<dbReference type="SUPFAM" id="SSF54928">
    <property type="entry name" value="RNA-binding domain, RBD"/>
    <property type="match status" value="2"/>
</dbReference>
<accession>A0A4Y2U5D6</accession>
<feature type="domain" description="RRM" evidence="3">
    <location>
        <begin position="122"/>
        <end position="204"/>
    </location>
</feature>
<evidence type="ECO:0000256" key="2">
    <source>
        <dbReference type="PROSITE-ProRule" id="PRU00176"/>
    </source>
</evidence>
<name>A0A4Y2U5D6_ARAVE</name>
<dbReference type="PROSITE" id="PS50102">
    <property type="entry name" value="RRM"/>
    <property type="match status" value="2"/>
</dbReference>
<organism evidence="4 5">
    <name type="scientific">Araneus ventricosus</name>
    <name type="common">Orbweaver spider</name>
    <name type="synonym">Epeira ventricosa</name>
    <dbReference type="NCBI Taxonomy" id="182803"/>
    <lineage>
        <taxon>Eukaryota</taxon>
        <taxon>Metazoa</taxon>
        <taxon>Ecdysozoa</taxon>
        <taxon>Arthropoda</taxon>
        <taxon>Chelicerata</taxon>
        <taxon>Arachnida</taxon>
        <taxon>Araneae</taxon>
        <taxon>Araneomorphae</taxon>
        <taxon>Entelegynae</taxon>
        <taxon>Araneoidea</taxon>
        <taxon>Araneidae</taxon>
        <taxon>Araneus</taxon>
    </lineage>
</organism>
<keyword evidence="5" id="KW-1185">Reference proteome</keyword>
<dbReference type="Gene3D" id="3.30.70.330">
    <property type="match status" value="2"/>
</dbReference>
<feature type="domain" description="RRM" evidence="3">
    <location>
        <begin position="42"/>
        <end position="120"/>
    </location>
</feature>
<protein>
    <submittedName>
        <fullName evidence="4">APOBEC1 complementation factor</fullName>
    </submittedName>
</protein>
<dbReference type="OrthoDB" id="6421204at2759"/>
<comment type="caution">
    <text evidence="4">The sequence shown here is derived from an EMBL/GenBank/DDBJ whole genome shotgun (WGS) entry which is preliminary data.</text>
</comment>
<evidence type="ECO:0000256" key="1">
    <source>
        <dbReference type="ARBA" id="ARBA00022884"/>
    </source>
</evidence>
<dbReference type="CDD" id="cd12249">
    <property type="entry name" value="RRM1_hnRNPR_like"/>
    <property type="match status" value="1"/>
</dbReference>
<dbReference type="EMBL" id="BGPR01033384">
    <property type="protein sequence ID" value="GBO07281.1"/>
    <property type="molecule type" value="Genomic_DNA"/>
</dbReference>
<proteinExistence type="predicted"/>
<dbReference type="InterPro" id="IPR035979">
    <property type="entry name" value="RBD_domain_sf"/>
</dbReference>
<dbReference type="InterPro" id="IPR012677">
    <property type="entry name" value="Nucleotide-bd_a/b_plait_sf"/>
</dbReference>
<gene>
    <name evidence="4" type="primary">A1CF_2</name>
    <name evidence="4" type="ORF">AVEN_260039_1</name>
</gene>
<dbReference type="SMART" id="SM00360">
    <property type="entry name" value="RRM"/>
    <property type="match status" value="2"/>
</dbReference>
<reference evidence="4 5" key="1">
    <citation type="journal article" date="2019" name="Sci. Rep.">
        <title>Orb-weaving spider Araneus ventricosus genome elucidates the spidroin gene catalogue.</title>
        <authorList>
            <person name="Kono N."/>
            <person name="Nakamura H."/>
            <person name="Ohtoshi R."/>
            <person name="Moran D.A.P."/>
            <person name="Shinohara A."/>
            <person name="Yoshida Y."/>
            <person name="Fujiwara M."/>
            <person name="Mori M."/>
            <person name="Tomita M."/>
            <person name="Arakawa K."/>
        </authorList>
    </citation>
    <scope>NUCLEOTIDE SEQUENCE [LARGE SCALE GENOMIC DNA]</scope>
</reference>
<keyword evidence="1 2" id="KW-0694">RNA-binding</keyword>
<evidence type="ECO:0000259" key="3">
    <source>
        <dbReference type="PROSITE" id="PS50102"/>
    </source>
</evidence>
<dbReference type="FunFam" id="3.30.70.330:FF:000022">
    <property type="entry name" value="APOBEC1 complementation factor isoform X1"/>
    <property type="match status" value="1"/>
</dbReference>